<keyword evidence="7" id="KW-0479">Metal-binding</keyword>
<proteinExistence type="inferred from homology"/>
<dbReference type="GO" id="GO:0019288">
    <property type="term" value="P:isopentenyl diphosphate biosynthetic process, methylerythritol 4-phosphate pathway"/>
    <property type="evidence" value="ECO:0007669"/>
    <property type="project" value="TreeGrafter"/>
</dbReference>
<sequence>MILDRIASPADVHSLDNAQLVELCSQLRESILAYCSREGGHVAPNLATIELTVALHHVFNAPVDKIIFDVSHQTYAHKMLTGRAAAFTDPARASEVSGFSNPRESAFDLFSMGHTSTSVSLACGLAMARDLADQDFRVVAVIGDGALSGGLAFEGLDAAGELNTGLIIIINDNDQSIAENHGGLYQCMAQLRATGGTSPNNPFRALGLDYRYLEQGNDVVELVHALQEVRDTPRPVVLHVHTKKGAGFAPAETNPEAWHHVGPFPLDANAPASAHGSGATYAQITGTYLMDAIQRDPRVVAMSAGTPYIMGFDPQRRAQAGRQFIDVGIAEEHAVTCSAALALAGASPVFGVYGVFLQRAYDQLWHDVCLNSAPVTILDFGASVFGTTAETHLSFFDLSMVSNLPNLVVLAPCCQEEYLSMLNWALGQRALPVLIRVPGAGVISRPDLAPAAPVGPSAAAADHATTGPATIDWSRPAYQTVRRGERLAILGLGDFLPFAEQIADAVLDELGFSPTVINPRIASAIDMQELDRIAADHAALITLEDGIVEGGWGQQVVAAMAASGMRMKCYGISKAPGFPDRYQPQELLAKHGMSTAGILADVRTMLGL</sequence>
<evidence type="ECO:0000256" key="3">
    <source>
        <dbReference type="ARBA" id="ARBA00011081"/>
    </source>
</evidence>
<evidence type="ECO:0000256" key="11">
    <source>
        <dbReference type="ARBA" id="ARBA00023229"/>
    </source>
</evidence>
<evidence type="ECO:0000256" key="10">
    <source>
        <dbReference type="ARBA" id="ARBA00023052"/>
    </source>
</evidence>
<evidence type="ECO:0000256" key="4">
    <source>
        <dbReference type="ARBA" id="ARBA00011738"/>
    </source>
</evidence>
<dbReference type="InterPro" id="IPR029061">
    <property type="entry name" value="THDP-binding"/>
</dbReference>
<dbReference type="SMART" id="SM00861">
    <property type="entry name" value="Transket_pyr"/>
    <property type="match status" value="1"/>
</dbReference>
<evidence type="ECO:0000256" key="8">
    <source>
        <dbReference type="ARBA" id="ARBA00022842"/>
    </source>
</evidence>
<dbReference type="CDD" id="cd07033">
    <property type="entry name" value="TPP_PYR_DXS_TK_like"/>
    <property type="match status" value="1"/>
</dbReference>
<evidence type="ECO:0000256" key="7">
    <source>
        <dbReference type="ARBA" id="ARBA00022723"/>
    </source>
</evidence>
<dbReference type="InterPro" id="IPR005477">
    <property type="entry name" value="Dxylulose-5-P_synthase"/>
</dbReference>
<evidence type="ECO:0000256" key="9">
    <source>
        <dbReference type="ARBA" id="ARBA00022977"/>
    </source>
</evidence>
<dbReference type="Gene3D" id="3.40.50.970">
    <property type="match status" value="2"/>
</dbReference>
<keyword evidence="8" id="KW-0460">Magnesium</keyword>
<evidence type="ECO:0000256" key="5">
    <source>
        <dbReference type="ARBA" id="ARBA00013150"/>
    </source>
</evidence>
<name>A0A3E4QSY8_9ACTN</name>
<dbReference type="NCBIfam" id="NF008968">
    <property type="entry name" value="PRK12315.1"/>
    <property type="match status" value="1"/>
</dbReference>
<dbReference type="Gene3D" id="3.40.50.920">
    <property type="match status" value="1"/>
</dbReference>
<dbReference type="Pfam" id="PF13292">
    <property type="entry name" value="DXP_synthase_N"/>
    <property type="match status" value="1"/>
</dbReference>
<keyword evidence="6 13" id="KW-0808">Transferase</keyword>
<dbReference type="NCBIfam" id="NF003933">
    <property type="entry name" value="PRK05444.2-2"/>
    <property type="match status" value="1"/>
</dbReference>
<evidence type="ECO:0000313" key="13">
    <source>
        <dbReference type="EMBL" id="RGL10118.1"/>
    </source>
</evidence>
<dbReference type="RefSeq" id="WP_117679618.1">
    <property type="nucleotide sequence ID" value="NZ_QSRJ01000006.1"/>
</dbReference>
<dbReference type="AlphaFoldDB" id="A0A3E4QSY8"/>
<dbReference type="GO" id="GO:0000287">
    <property type="term" value="F:magnesium ion binding"/>
    <property type="evidence" value="ECO:0007669"/>
    <property type="project" value="UniProtKB-ARBA"/>
</dbReference>
<reference evidence="13 14" key="1">
    <citation type="submission" date="2018-08" db="EMBL/GenBank/DDBJ databases">
        <title>A genome reference for cultivated species of the human gut microbiota.</title>
        <authorList>
            <person name="Zou Y."/>
            <person name="Xue W."/>
            <person name="Luo G."/>
        </authorList>
    </citation>
    <scope>NUCLEOTIDE SEQUENCE [LARGE SCALE GENOMIC DNA]</scope>
    <source>
        <strain evidence="13 14">TF08-14</strain>
    </source>
</reference>
<dbReference type="Pfam" id="PF02780">
    <property type="entry name" value="Transketolase_C"/>
    <property type="match status" value="1"/>
</dbReference>
<evidence type="ECO:0000313" key="14">
    <source>
        <dbReference type="Proteomes" id="UP000260943"/>
    </source>
</evidence>
<comment type="similarity">
    <text evidence="3">Belongs to the transketolase family. DXPS subfamily.</text>
</comment>
<dbReference type="SUPFAM" id="SSF52922">
    <property type="entry name" value="TK C-terminal domain-like"/>
    <property type="match status" value="1"/>
</dbReference>
<dbReference type="Proteomes" id="UP000260943">
    <property type="component" value="Unassembled WGS sequence"/>
</dbReference>
<feature type="domain" description="Transketolase-like pyrimidine-binding" evidence="12">
    <location>
        <begin position="279"/>
        <end position="444"/>
    </location>
</feature>
<dbReference type="InterPro" id="IPR033248">
    <property type="entry name" value="Transketolase_C"/>
</dbReference>
<dbReference type="PANTHER" id="PTHR43322:SF1">
    <property type="entry name" value="1-DEOXY-D-XYLULOSE-5-PHOSPHATE SYNTHASE"/>
    <property type="match status" value="1"/>
</dbReference>
<dbReference type="GO" id="GO:0008661">
    <property type="term" value="F:1-deoxy-D-xylulose-5-phosphate synthase activity"/>
    <property type="evidence" value="ECO:0007669"/>
    <property type="project" value="UniProtKB-EC"/>
</dbReference>
<comment type="cofactor">
    <cofactor evidence="1">
        <name>Mg(2+)</name>
        <dbReference type="ChEBI" id="CHEBI:18420"/>
    </cofactor>
</comment>
<dbReference type="GO" id="GO:0009228">
    <property type="term" value="P:thiamine biosynthetic process"/>
    <property type="evidence" value="ECO:0007669"/>
    <property type="project" value="UniProtKB-KW"/>
</dbReference>
<dbReference type="GO" id="GO:0016114">
    <property type="term" value="P:terpenoid biosynthetic process"/>
    <property type="evidence" value="ECO:0007669"/>
    <property type="project" value="InterPro"/>
</dbReference>
<dbReference type="InterPro" id="IPR009014">
    <property type="entry name" value="Transketo_C/PFOR_II"/>
</dbReference>
<evidence type="ECO:0000256" key="6">
    <source>
        <dbReference type="ARBA" id="ARBA00022679"/>
    </source>
</evidence>
<keyword evidence="11" id="KW-0414">Isoprene biosynthesis</keyword>
<dbReference type="EMBL" id="QSRJ01000006">
    <property type="protein sequence ID" value="RGL10118.1"/>
    <property type="molecule type" value="Genomic_DNA"/>
</dbReference>
<evidence type="ECO:0000256" key="2">
    <source>
        <dbReference type="ARBA" id="ARBA00004980"/>
    </source>
</evidence>
<dbReference type="CDD" id="cd02007">
    <property type="entry name" value="TPP_DXS"/>
    <property type="match status" value="1"/>
</dbReference>
<evidence type="ECO:0000256" key="1">
    <source>
        <dbReference type="ARBA" id="ARBA00001946"/>
    </source>
</evidence>
<evidence type="ECO:0000259" key="12">
    <source>
        <dbReference type="SMART" id="SM00861"/>
    </source>
</evidence>
<dbReference type="Pfam" id="PF02779">
    <property type="entry name" value="Transket_pyr"/>
    <property type="match status" value="1"/>
</dbReference>
<gene>
    <name evidence="13" type="ORF">DXC81_05895</name>
</gene>
<accession>A0A3E4QSY8</accession>
<dbReference type="EC" id="2.2.1.7" evidence="5"/>
<dbReference type="PANTHER" id="PTHR43322">
    <property type="entry name" value="1-D-DEOXYXYLULOSE 5-PHOSPHATE SYNTHASE-RELATED"/>
    <property type="match status" value="1"/>
</dbReference>
<keyword evidence="10" id="KW-0786">Thiamine pyrophosphate</keyword>
<comment type="subunit">
    <text evidence="4">Homodimer.</text>
</comment>
<protein>
    <recommendedName>
        <fullName evidence="5">1-deoxy-D-xylulose-5-phosphate synthase</fullName>
        <ecNumber evidence="5">2.2.1.7</ecNumber>
    </recommendedName>
</protein>
<comment type="caution">
    <text evidence="13">The sequence shown here is derived from an EMBL/GenBank/DDBJ whole genome shotgun (WGS) entry which is preliminary data.</text>
</comment>
<dbReference type="InterPro" id="IPR005475">
    <property type="entry name" value="Transketolase-like_Pyr-bd"/>
</dbReference>
<keyword evidence="9" id="KW-0784">Thiamine biosynthesis</keyword>
<dbReference type="SUPFAM" id="SSF52518">
    <property type="entry name" value="Thiamin diphosphate-binding fold (THDP-binding)"/>
    <property type="match status" value="1"/>
</dbReference>
<dbReference type="UniPathway" id="UPA00064">
    <property type="reaction ID" value="UER00091"/>
</dbReference>
<organism evidence="13 14">
    <name type="scientific">Collinsella tanakaei</name>
    <dbReference type="NCBI Taxonomy" id="626935"/>
    <lineage>
        <taxon>Bacteria</taxon>
        <taxon>Bacillati</taxon>
        <taxon>Actinomycetota</taxon>
        <taxon>Coriobacteriia</taxon>
        <taxon>Coriobacteriales</taxon>
        <taxon>Coriobacteriaceae</taxon>
        <taxon>Collinsella</taxon>
    </lineage>
</organism>
<comment type="pathway">
    <text evidence="2">Metabolic intermediate biosynthesis; 1-deoxy-D-xylulose 5-phosphate biosynthesis; 1-deoxy-D-xylulose 5-phosphate from D-glyceraldehyde 3-phosphate and pyruvate: step 1/1.</text>
</comment>
<dbReference type="GO" id="GO:0005829">
    <property type="term" value="C:cytosol"/>
    <property type="evidence" value="ECO:0007669"/>
    <property type="project" value="TreeGrafter"/>
</dbReference>